<dbReference type="Proteomes" id="UP000273083">
    <property type="component" value="Unassembled WGS sequence"/>
</dbReference>
<dbReference type="AlphaFoldDB" id="A0A3N1XZV3"/>
<organism evidence="3 4">
    <name type="scientific">Mobilisporobacter senegalensis</name>
    <dbReference type="NCBI Taxonomy" id="1329262"/>
    <lineage>
        <taxon>Bacteria</taxon>
        <taxon>Bacillati</taxon>
        <taxon>Bacillota</taxon>
        <taxon>Clostridia</taxon>
        <taxon>Lachnospirales</taxon>
        <taxon>Lachnospiraceae</taxon>
        <taxon>Mobilisporobacter</taxon>
    </lineage>
</organism>
<proteinExistence type="predicted"/>
<keyword evidence="4" id="KW-1185">Reference proteome</keyword>
<evidence type="ECO:0000313" key="3">
    <source>
        <dbReference type="EMBL" id="ROR30792.1"/>
    </source>
</evidence>
<dbReference type="RefSeq" id="WP_123608472.1">
    <property type="nucleotide sequence ID" value="NZ_RJVG01000002.1"/>
</dbReference>
<feature type="transmembrane region" description="Helical" evidence="2">
    <location>
        <begin position="6"/>
        <end position="24"/>
    </location>
</feature>
<keyword evidence="2" id="KW-0812">Transmembrane</keyword>
<dbReference type="OrthoDB" id="2067486at2"/>
<evidence type="ECO:0000256" key="1">
    <source>
        <dbReference type="SAM" id="MobiDB-lite"/>
    </source>
</evidence>
<reference evidence="3 4" key="1">
    <citation type="submission" date="2018-11" db="EMBL/GenBank/DDBJ databases">
        <title>Genomic Encyclopedia of Type Strains, Phase IV (KMG-IV): sequencing the most valuable type-strain genomes for metagenomic binning, comparative biology and taxonomic classification.</title>
        <authorList>
            <person name="Goeker M."/>
        </authorList>
    </citation>
    <scope>NUCLEOTIDE SEQUENCE [LARGE SCALE GENOMIC DNA]</scope>
    <source>
        <strain evidence="3 4">DSM 26537</strain>
    </source>
</reference>
<feature type="transmembrane region" description="Helical" evidence="2">
    <location>
        <begin position="36"/>
        <end position="54"/>
    </location>
</feature>
<protein>
    <submittedName>
        <fullName evidence="3">Uncharacterized protein</fullName>
    </submittedName>
</protein>
<evidence type="ECO:0000313" key="4">
    <source>
        <dbReference type="Proteomes" id="UP000273083"/>
    </source>
</evidence>
<gene>
    <name evidence="3" type="ORF">EDD66_102447</name>
</gene>
<name>A0A3N1XZV3_9FIRM</name>
<accession>A0A3N1XZV3</accession>
<sequence length="95" mass="10608">MKLRYIPAFITLLAGIITCMISIIRQNEILSSLKTLLLVLIIFYIIGLIARNILNFAMQSNNNESFSDNKEELSSVAEDDNSLEGNSESGEELEP</sequence>
<feature type="region of interest" description="Disordered" evidence="1">
    <location>
        <begin position="64"/>
        <end position="95"/>
    </location>
</feature>
<comment type="caution">
    <text evidence="3">The sequence shown here is derived from an EMBL/GenBank/DDBJ whole genome shotgun (WGS) entry which is preliminary data.</text>
</comment>
<dbReference type="EMBL" id="RJVG01000002">
    <property type="protein sequence ID" value="ROR30792.1"/>
    <property type="molecule type" value="Genomic_DNA"/>
</dbReference>
<keyword evidence="2" id="KW-0472">Membrane</keyword>
<evidence type="ECO:0000256" key="2">
    <source>
        <dbReference type="SAM" id="Phobius"/>
    </source>
</evidence>
<keyword evidence="2" id="KW-1133">Transmembrane helix</keyword>